<reference evidence="3" key="1">
    <citation type="submission" date="2016-04" db="EMBL/GenBank/DDBJ databases">
        <authorList>
            <person name="Nguyen H.D."/>
            <person name="Samba Siva P."/>
            <person name="Cullis J."/>
            <person name="Levesque C.A."/>
            <person name="Hambleton S."/>
        </authorList>
    </citation>
    <scope>NUCLEOTIDE SEQUENCE</scope>
    <source>
        <strain evidence="3">DAOMC 236416</strain>
    </source>
</reference>
<dbReference type="PANTHER" id="PTHR31735">
    <property type="entry name" value="VACUOLAR MEMBRANE PROTEIN YPL162C"/>
    <property type="match status" value="1"/>
</dbReference>
<dbReference type="EMBL" id="LWDF02000332">
    <property type="protein sequence ID" value="KAE8250347.1"/>
    <property type="molecule type" value="Genomic_DNA"/>
</dbReference>
<feature type="compositionally biased region" description="Polar residues" evidence="1">
    <location>
        <begin position="398"/>
        <end position="408"/>
    </location>
</feature>
<keyword evidence="2" id="KW-0472">Membrane</keyword>
<dbReference type="AlphaFoldDB" id="A0A177T9A2"/>
<dbReference type="PANTHER" id="PTHR31735:SF1">
    <property type="entry name" value="VACUOLAR MEMBRANE PROTEIN YPL162C"/>
    <property type="match status" value="1"/>
</dbReference>
<evidence type="ECO:0008006" key="5">
    <source>
        <dbReference type="Google" id="ProtNLM"/>
    </source>
</evidence>
<keyword evidence="4" id="KW-1185">Reference proteome</keyword>
<feature type="region of interest" description="Disordered" evidence="1">
    <location>
        <begin position="356"/>
        <end position="421"/>
    </location>
</feature>
<evidence type="ECO:0000313" key="4">
    <source>
        <dbReference type="Proteomes" id="UP000077521"/>
    </source>
</evidence>
<evidence type="ECO:0000256" key="2">
    <source>
        <dbReference type="SAM" id="Phobius"/>
    </source>
</evidence>
<proteinExistence type="predicted"/>
<dbReference type="Proteomes" id="UP000077521">
    <property type="component" value="Unassembled WGS sequence"/>
</dbReference>
<feature type="region of interest" description="Disordered" evidence="1">
    <location>
        <begin position="13"/>
        <end position="38"/>
    </location>
</feature>
<feature type="transmembrane region" description="Helical" evidence="2">
    <location>
        <begin position="121"/>
        <end position="142"/>
    </location>
</feature>
<feature type="compositionally biased region" description="Low complexity" evidence="1">
    <location>
        <begin position="314"/>
        <end position="336"/>
    </location>
</feature>
<name>A0A177T9A2_9BASI</name>
<organism evidence="3 4">
    <name type="scientific">Tilletia indica</name>
    <dbReference type="NCBI Taxonomy" id="43049"/>
    <lineage>
        <taxon>Eukaryota</taxon>
        <taxon>Fungi</taxon>
        <taxon>Dikarya</taxon>
        <taxon>Basidiomycota</taxon>
        <taxon>Ustilaginomycotina</taxon>
        <taxon>Exobasidiomycetes</taxon>
        <taxon>Tilletiales</taxon>
        <taxon>Tilletiaceae</taxon>
        <taxon>Tilletia</taxon>
    </lineage>
</organism>
<evidence type="ECO:0000313" key="3">
    <source>
        <dbReference type="EMBL" id="KAE8250347.1"/>
    </source>
</evidence>
<evidence type="ECO:0000256" key="1">
    <source>
        <dbReference type="SAM" id="MobiDB-lite"/>
    </source>
</evidence>
<gene>
    <name evidence="3" type="ORF">A4X13_0g4802</name>
</gene>
<sequence>MAFNVSDLLSSAGPSASAPLPSSPVATPTPPPTSLLPGGGAGIDENNCKLLGPFALFVQALMGVLVLGSLVLKRQRERPKRPWKIWSLDISKQMLGQLFVHTLNIVLSDAVAAHGKNNPCSLYFLNIAIDTTLGVFIIYITLRITTHVLTSVLGWHGFVSGQYGNVPTPDGGSGKPKMSYWGKQLVTYLFAIFIMKIFVTGIMWMFPFLFAFGKWLLSLFGKHRNVQVFFVMALFPLAMNVIQFWLIDSLLRHNPTTSVYAKLNNSGLAEDEFGDDGDRSDGEPGSHSWRGLGRRSYEEEEGVSPGGTSRRRTAGGASVSAGASSSRAKGEGSSPSGGIDPYRAAEGSQYHSRANLMDNADDDAESSAPRSTGGKRLNGRHTMLHMDDSEQRPASRVGSPTSNHGSLNGSRRHSRESSGRR</sequence>
<accession>A0A177T9A2</accession>
<dbReference type="Pfam" id="PF12400">
    <property type="entry name" value="STIMATE"/>
    <property type="match status" value="1"/>
</dbReference>
<keyword evidence="2" id="KW-0812">Transmembrane</keyword>
<dbReference type="GO" id="GO:0016020">
    <property type="term" value="C:membrane"/>
    <property type="evidence" value="ECO:0007669"/>
    <property type="project" value="TreeGrafter"/>
</dbReference>
<feature type="compositionally biased region" description="Low complexity" evidence="1">
    <location>
        <begin position="13"/>
        <end position="26"/>
    </location>
</feature>
<protein>
    <recommendedName>
        <fullName evidence="5">Vacuolar membrane protein</fullName>
    </recommendedName>
</protein>
<comment type="caution">
    <text evidence="3">The sequence shown here is derived from an EMBL/GenBank/DDBJ whole genome shotgun (WGS) entry which is preliminary data.</text>
</comment>
<dbReference type="InterPro" id="IPR022127">
    <property type="entry name" value="STIMATE/YPL162C"/>
</dbReference>
<feature type="transmembrane region" description="Helical" evidence="2">
    <location>
        <begin position="54"/>
        <end position="73"/>
    </location>
</feature>
<keyword evidence="2" id="KW-1133">Transmembrane helix</keyword>
<feature type="transmembrane region" description="Helical" evidence="2">
    <location>
        <begin position="226"/>
        <end position="247"/>
    </location>
</feature>
<feature type="compositionally biased region" description="Basic and acidic residues" evidence="1">
    <location>
        <begin position="384"/>
        <end position="393"/>
    </location>
</feature>
<feature type="region of interest" description="Disordered" evidence="1">
    <location>
        <begin position="271"/>
        <end position="344"/>
    </location>
</feature>
<feature type="transmembrane region" description="Helical" evidence="2">
    <location>
        <begin position="185"/>
        <end position="206"/>
    </location>
</feature>
<reference evidence="3" key="2">
    <citation type="journal article" date="2019" name="IMA Fungus">
        <title>Genome sequencing and comparison of five Tilletia species to identify candidate genes for the detection of regulated species infecting wheat.</title>
        <authorList>
            <person name="Nguyen H.D.T."/>
            <person name="Sultana T."/>
            <person name="Kesanakurti P."/>
            <person name="Hambleton S."/>
        </authorList>
    </citation>
    <scope>NUCLEOTIDE SEQUENCE</scope>
    <source>
        <strain evidence="3">DAOMC 236416</strain>
    </source>
</reference>